<evidence type="ECO:0000313" key="2">
    <source>
        <dbReference type="Proteomes" id="UP000178377"/>
    </source>
</evidence>
<gene>
    <name evidence="1" type="ORF">A2722_02550</name>
</gene>
<name>A0A1F5PLP3_9BACT</name>
<sequence length="412" mass="47053">MNVFHVGKWKGVVVPRMPRIEKYFAMAILLEQVTGALELPKDWEIVYWAVNDDPPSAEAAKWNERKLYPIGIGHKKYTVAGKGSDTYILVEDLKLNLNHMPEVAGLVNLSVRNNATGFLKEQADGFNIAFLLVEAWRAGMGFHAAMITEAALHSVFTHIRFRRMVERRLPYERWMQDLQKFPKLLELFLALPDLPIVEPGGKPVREHFTLREYLLQMFCLGDDPDMIKVRIEFWLRVYKRQKEMRGVWKAKGKEIEKTEFSVSGHRAIHIIVDDDGVARAIFSRRGAPSIILCESLRGNYVIMTSKVLWHNPQVVESLQKLTQVLQARAINAKWQKHPALQTIFNGSRPLRDSIPAGIRRGPLMELISATVILPPPTPLQIKQWQKARVEALQIPAEAEQEAAKPEPETVPQ</sequence>
<dbReference type="EMBL" id="MFEO01000009">
    <property type="protein sequence ID" value="OGE90799.1"/>
    <property type="molecule type" value="Genomic_DNA"/>
</dbReference>
<reference evidence="1 2" key="1">
    <citation type="journal article" date="2016" name="Nat. Commun.">
        <title>Thousands of microbial genomes shed light on interconnected biogeochemical processes in an aquifer system.</title>
        <authorList>
            <person name="Anantharaman K."/>
            <person name="Brown C.T."/>
            <person name="Hug L.A."/>
            <person name="Sharon I."/>
            <person name="Castelle C.J."/>
            <person name="Probst A.J."/>
            <person name="Thomas B.C."/>
            <person name="Singh A."/>
            <person name="Wilkins M.J."/>
            <person name="Karaoz U."/>
            <person name="Brodie E.L."/>
            <person name="Williams K.H."/>
            <person name="Hubbard S.S."/>
            <person name="Banfield J.F."/>
        </authorList>
    </citation>
    <scope>NUCLEOTIDE SEQUENCE [LARGE SCALE GENOMIC DNA]</scope>
</reference>
<protein>
    <submittedName>
        <fullName evidence="1">Uncharacterized protein</fullName>
    </submittedName>
</protein>
<accession>A0A1F5PLP3</accession>
<dbReference type="Proteomes" id="UP000178377">
    <property type="component" value="Unassembled WGS sequence"/>
</dbReference>
<organism evidence="1 2">
    <name type="scientific">Candidatus Doudnabacteria bacterium RIFCSPHIGHO2_01_FULL_50_11</name>
    <dbReference type="NCBI Taxonomy" id="1817828"/>
    <lineage>
        <taxon>Bacteria</taxon>
        <taxon>Candidatus Doudnaibacteriota</taxon>
    </lineage>
</organism>
<dbReference type="AlphaFoldDB" id="A0A1F5PLP3"/>
<comment type="caution">
    <text evidence="1">The sequence shown here is derived from an EMBL/GenBank/DDBJ whole genome shotgun (WGS) entry which is preliminary data.</text>
</comment>
<proteinExistence type="predicted"/>
<evidence type="ECO:0000313" key="1">
    <source>
        <dbReference type="EMBL" id="OGE90799.1"/>
    </source>
</evidence>
<dbReference type="STRING" id="1817828.A2722_02550"/>